<protein>
    <recommendedName>
        <fullName evidence="3">DUF3168 domain-containing protein</fullName>
    </recommendedName>
</protein>
<dbReference type="Proteomes" id="UP001226160">
    <property type="component" value="Unassembled WGS sequence"/>
</dbReference>
<evidence type="ECO:0000313" key="1">
    <source>
        <dbReference type="EMBL" id="MDK4326786.1"/>
    </source>
</evidence>
<dbReference type="RefSeq" id="WP_284589961.1">
    <property type="nucleotide sequence ID" value="NZ_JASNVP010000009.1"/>
</dbReference>
<accession>A0AAP4FBG2</accession>
<dbReference type="AlphaFoldDB" id="A0AAP4FBG2"/>
<name>A0AAP4FBG2_9CORY</name>
<gene>
    <name evidence="1" type="ORF">QPX54_09765</name>
</gene>
<proteinExistence type="predicted"/>
<sequence>MIVDIMPVLVGRIGAIDGVAAVYSELPHSEKLPALPVVDLQYAGPPAHRRSAQGPGVDVTSVDVDVYVPAGMDKIGQGHRLASEIRKNLIGFTYGRMIVSDVTAPVRRPDRNANIRRWQIVVDVMTPAFYSPEEGK</sequence>
<evidence type="ECO:0000313" key="2">
    <source>
        <dbReference type="Proteomes" id="UP001226160"/>
    </source>
</evidence>
<comment type="caution">
    <text evidence="1">The sequence shown here is derived from an EMBL/GenBank/DDBJ whole genome shotgun (WGS) entry which is preliminary data.</text>
</comment>
<reference evidence="1" key="1">
    <citation type="submission" date="2023-05" db="EMBL/GenBank/DDBJ databases">
        <title>Metabolic capabilities are highly conserved among human nasal-associated Corynebacterium species in pangenomic analyses.</title>
        <authorList>
            <person name="Tran T.H."/>
            <person name="Roberts A.Q."/>
            <person name="Escapa I.F."/>
            <person name="Gao W."/>
            <person name="Conlan S."/>
            <person name="Kong H."/>
            <person name="Segre J.A."/>
            <person name="Kelly M.S."/>
            <person name="Lemon K.P."/>
        </authorList>
    </citation>
    <scope>NUCLEOTIDE SEQUENCE</scope>
    <source>
        <strain evidence="1">KPL2654</strain>
    </source>
</reference>
<organism evidence="1 2">
    <name type="scientific">Corynebacterium propinquum</name>
    <dbReference type="NCBI Taxonomy" id="43769"/>
    <lineage>
        <taxon>Bacteria</taxon>
        <taxon>Bacillati</taxon>
        <taxon>Actinomycetota</taxon>
        <taxon>Actinomycetes</taxon>
        <taxon>Mycobacteriales</taxon>
        <taxon>Corynebacteriaceae</taxon>
        <taxon>Corynebacterium</taxon>
    </lineage>
</organism>
<dbReference type="EMBL" id="JASNVP010000009">
    <property type="protein sequence ID" value="MDK4326786.1"/>
    <property type="molecule type" value="Genomic_DNA"/>
</dbReference>
<evidence type="ECO:0008006" key="3">
    <source>
        <dbReference type="Google" id="ProtNLM"/>
    </source>
</evidence>